<dbReference type="InterPro" id="IPR006357">
    <property type="entry name" value="HAD-SF_hydro_IIA"/>
</dbReference>
<dbReference type="Proteomes" id="UP000671862">
    <property type="component" value="Chromosome"/>
</dbReference>
<proteinExistence type="inferred from homology"/>
<dbReference type="Gene3D" id="3.40.50.1000">
    <property type="entry name" value="HAD superfamily/HAD-like"/>
    <property type="match status" value="2"/>
</dbReference>
<keyword evidence="3" id="KW-1185">Reference proteome</keyword>
<dbReference type="EMBL" id="CP071446">
    <property type="protein sequence ID" value="QTA37499.1"/>
    <property type="molecule type" value="Genomic_DNA"/>
</dbReference>
<reference evidence="2 3" key="1">
    <citation type="submission" date="2021-03" db="EMBL/GenBank/DDBJ databases">
        <title>Thermosipho ferrireducens sp.nov., an anaerobic thermophilic iron-reducing bacterium isolated from a deep-sea hydrothermal sulfide deposits.</title>
        <authorList>
            <person name="Zeng X."/>
            <person name="Chen Y."/>
            <person name="Shao Z."/>
        </authorList>
    </citation>
    <scope>NUCLEOTIDE SEQUENCE [LARGE SCALE GENOMIC DNA]</scope>
    <source>
        <strain evidence="2 3">JL129W03</strain>
    </source>
</reference>
<dbReference type="Pfam" id="PF13242">
    <property type="entry name" value="Hydrolase_like"/>
    <property type="match status" value="1"/>
</dbReference>
<dbReference type="RefSeq" id="WP_207566224.1">
    <property type="nucleotide sequence ID" value="NZ_CP071446.1"/>
</dbReference>
<dbReference type="PIRSF" id="PIRSF000915">
    <property type="entry name" value="PGP-type_phosphatase"/>
    <property type="match status" value="1"/>
</dbReference>
<comment type="similarity">
    <text evidence="1">Belongs to the HAD-like hydrolase superfamily.</text>
</comment>
<dbReference type="SUPFAM" id="SSF56784">
    <property type="entry name" value="HAD-like"/>
    <property type="match status" value="1"/>
</dbReference>
<dbReference type="InterPro" id="IPR036412">
    <property type="entry name" value="HAD-like_sf"/>
</dbReference>
<dbReference type="Pfam" id="PF13344">
    <property type="entry name" value="Hydrolase_6"/>
    <property type="match status" value="1"/>
</dbReference>
<keyword evidence="2" id="KW-0378">Hydrolase</keyword>
<dbReference type="GO" id="GO:0016787">
    <property type="term" value="F:hydrolase activity"/>
    <property type="evidence" value="ECO:0007669"/>
    <property type="project" value="UniProtKB-KW"/>
</dbReference>
<dbReference type="PANTHER" id="PTHR19288">
    <property type="entry name" value="4-NITROPHENYLPHOSPHATASE-RELATED"/>
    <property type="match status" value="1"/>
</dbReference>
<evidence type="ECO:0000313" key="2">
    <source>
        <dbReference type="EMBL" id="QTA37499.1"/>
    </source>
</evidence>
<accession>A0ABX7S5Q4</accession>
<dbReference type="PANTHER" id="PTHR19288:SF46">
    <property type="entry name" value="HALOACID DEHALOGENASE-LIKE HYDROLASE DOMAIN-CONTAINING PROTEIN 2"/>
    <property type="match status" value="1"/>
</dbReference>
<dbReference type="NCBIfam" id="TIGR01460">
    <property type="entry name" value="HAD-SF-IIA"/>
    <property type="match status" value="1"/>
</dbReference>
<evidence type="ECO:0000256" key="1">
    <source>
        <dbReference type="PIRNR" id="PIRNR000915"/>
    </source>
</evidence>
<evidence type="ECO:0000313" key="3">
    <source>
        <dbReference type="Proteomes" id="UP000671862"/>
    </source>
</evidence>
<organism evidence="2 3">
    <name type="scientific">Thermosipho ferrireducens</name>
    <dbReference type="NCBI Taxonomy" id="2571116"/>
    <lineage>
        <taxon>Bacteria</taxon>
        <taxon>Thermotogati</taxon>
        <taxon>Thermotogota</taxon>
        <taxon>Thermotogae</taxon>
        <taxon>Thermotogales</taxon>
        <taxon>Fervidobacteriaceae</taxon>
        <taxon>Thermosipho</taxon>
    </lineage>
</organism>
<sequence>MKFLSKDARRKLKDIELFVLDIDGTFSISGKFFEGSLKFAVNVERKSKKFVFLTNNSNKSLEEYLEEFEKNGLFLDSEQVFTAGIETAEYLYEKFGSKKIYIVGTSAIKDIFERAGHKVVEHDPEIVVVTFDKSLNYEKLAKASTFVSQGKLFVITNPDLNCPSRDGPVPDTGAIASVIVQTTGRKPDIVFGKPEPLILEMVMKKFNVQKHKTCVVGDRLYTDILLGIRAEVLTILVLTGEAKEEDVHRLGITPDIIANDIGEIADFLGDSE</sequence>
<dbReference type="InterPro" id="IPR023214">
    <property type="entry name" value="HAD_sf"/>
</dbReference>
<gene>
    <name evidence="2" type="ORF">JYK00_07115</name>
</gene>
<protein>
    <submittedName>
        <fullName evidence="2">HAD-IIA family hydrolase</fullName>
    </submittedName>
</protein>
<name>A0ABX7S5Q4_9BACT</name>